<accession>A0A0J1JMM3</accession>
<evidence type="ECO:0000259" key="10">
    <source>
        <dbReference type="Pfam" id="PF18494"/>
    </source>
</evidence>
<evidence type="ECO:0000256" key="5">
    <source>
        <dbReference type="SAM" id="SignalP"/>
    </source>
</evidence>
<dbReference type="Pfam" id="PF11852">
    <property type="entry name" value="Pullul_strch_C"/>
    <property type="match status" value="1"/>
</dbReference>
<evidence type="ECO:0000259" key="7">
    <source>
        <dbReference type="Pfam" id="PF03714"/>
    </source>
</evidence>
<dbReference type="EMBL" id="LDOT01000034">
    <property type="protein sequence ID" value="KLV03387.1"/>
    <property type="molecule type" value="Genomic_DNA"/>
</dbReference>
<proteinExistence type="inferred from homology"/>
<feature type="chain" id="PRO_5005253658" evidence="5">
    <location>
        <begin position="28"/>
        <end position="1196"/>
    </location>
</feature>
<comment type="caution">
    <text evidence="11">The sequence shown here is derived from an EMBL/GenBank/DDBJ whole genome shotgun (WGS) entry which is preliminary data.</text>
</comment>
<protein>
    <submittedName>
        <fullName evidence="11">Type II secretion protein</fullName>
    </submittedName>
</protein>
<keyword evidence="4" id="KW-0326">Glycosidase</keyword>
<evidence type="ECO:0000313" key="12">
    <source>
        <dbReference type="Proteomes" id="UP000036097"/>
    </source>
</evidence>
<dbReference type="CDD" id="cd02860">
    <property type="entry name" value="E_set_Pullulanase"/>
    <property type="match status" value="1"/>
</dbReference>
<feature type="domain" description="Pullulanase Ins" evidence="10">
    <location>
        <begin position="597"/>
        <end position="670"/>
    </location>
</feature>
<feature type="signal peptide" evidence="5">
    <location>
        <begin position="1"/>
        <end position="27"/>
    </location>
</feature>
<dbReference type="SUPFAM" id="SSF51011">
    <property type="entry name" value="Glycosyl hydrolase domain"/>
    <property type="match status" value="1"/>
</dbReference>
<dbReference type="Gene3D" id="2.60.40.10">
    <property type="entry name" value="Immunoglobulins"/>
    <property type="match status" value="1"/>
</dbReference>
<dbReference type="Gene3D" id="3.20.20.80">
    <property type="entry name" value="Glycosidases"/>
    <property type="match status" value="1"/>
</dbReference>
<dbReference type="Proteomes" id="UP000036097">
    <property type="component" value="Unassembled WGS sequence"/>
</dbReference>
<dbReference type="InterPro" id="IPR041111">
    <property type="entry name" value="Pullulanase_Ins"/>
</dbReference>
<dbReference type="Pfam" id="PF03714">
    <property type="entry name" value="PUD"/>
    <property type="match status" value="2"/>
</dbReference>
<evidence type="ECO:0000313" key="11">
    <source>
        <dbReference type="EMBL" id="KLV03387.1"/>
    </source>
</evidence>
<dbReference type="InterPro" id="IPR017853">
    <property type="entry name" value="GH"/>
</dbReference>
<sequence length="1196" mass="130453">MKFTLSAVAKAVIPLCSAMLVVGCNNSAENNDNSGTGSKFVTLADNQAAIYFQAQDGVKSTANNYDGYSLFVWNNEQCASYAGELPSWDKGLPVTGVDEELGAYWVVELNADQSQCVNFIPRDSSNNKPLGEFDAKLDLKQVHAQGKYVFTKEGIAAVFPEHIPALPENTARIYLNMEDKDIDDLTLHVWNDAQCDSFAGADTAWDAGLPLTGNSETYGAYWDVAVKAGSKPCINIIPHRGDEKPLIENAQFDLSAAQPIGMVAFSFEGSSTVHYTPMAAMPNAVMKGATAHWLDRNLLAMPAGASSVELLYSQKAAIAFDDRTNTFTGVDKTVSAKPSQEQGWKSRFPQLSQLESWALDFDTAKVDPKLLLKGQLIAVAYDAAGKPIEITQVQPAEVLDAIYTGQQGGALSQSYGAILSGEQVNFALWAPTAQAVELVKYDASKQETARYPMVADQVSGAWSLSSSDFAFGDYYRYRVTVYHPVSQKIETYEVTDPYSLSLSMNSEFSQVVDLNNEALKPADWDAVTRPVAQANPAKFVIYEAHVRDFSAVDVSTLPENRGKFTAFTQAESVPVNHLKELGDSGVTHLHLLPIFDIATINEDPAKVANIDEPFSKLCKVNPAVQESSFSGYCNSGKTISDVFAELKKDESSVKPMVQELNQLVAQTDSFNWGYDPFHYTVPEGSYASNAEGYQRIIELRQAIMAIKNNIGMNVVMDVVYNHTNSAGPVARTSVLDKIVPWYYQRLNPITGGVENSTCCSNTAPERAMFEKLISDSLVVWSRDYKIDAFRFDLMGHHPLDQMQRSLDAVKAVDPGTYFYGEGWNFGEVANDAMFVQATQPHLGGTGIGSFSDRLRDAVRGGGPFDGGDGLRRTQGFGNGAYVQPNEMDGVTKETALHLADLTRLGMAGNLKDYTFVDAKGRTITGAELDYNGAPAGYAVDPTEIQNYVSKHDNQTLWDNNQYKIDYSVTSADRVRMQAVSLATAMLGQGVPFTHMGSELLRSKSMQRDSYDSGDWYNVVDFSMADNNWNKGLPRKDKDGDNYAIIEKVIASAGSFAQPSSKDIATMAEYYKELAALRQHYPLITLGSGKEVNKRVAFHNTGKDQIPGLIVMSIDNGTATGLDVDPAVDGIVVVINASPTAQSVSWPTPVIRSARHVTDLAESAVYADGKITVPAWTPVVFELPRGDQRGAGIRAAQ</sequence>
<dbReference type="AlphaFoldDB" id="A0A0J1JMM3"/>
<dbReference type="InterPro" id="IPR004193">
    <property type="entry name" value="Glyco_hydro_13_N"/>
</dbReference>
<dbReference type="GO" id="GO:0005975">
    <property type="term" value="P:carbohydrate metabolic process"/>
    <property type="evidence" value="ECO:0007669"/>
    <property type="project" value="InterPro"/>
</dbReference>
<evidence type="ECO:0000256" key="4">
    <source>
        <dbReference type="ARBA" id="ARBA00023295"/>
    </source>
</evidence>
<dbReference type="Pfam" id="PF02922">
    <property type="entry name" value="CBM_48"/>
    <property type="match status" value="1"/>
</dbReference>
<evidence type="ECO:0000256" key="3">
    <source>
        <dbReference type="ARBA" id="ARBA00022801"/>
    </source>
</evidence>
<dbReference type="CDD" id="cd10315">
    <property type="entry name" value="CBM41_pullulanase"/>
    <property type="match status" value="2"/>
</dbReference>
<dbReference type="InterPro" id="IPR024561">
    <property type="entry name" value="Pullul_strch_C"/>
</dbReference>
<dbReference type="Pfam" id="PF18494">
    <property type="entry name" value="Pullulanase_Ins"/>
    <property type="match status" value="1"/>
</dbReference>
<feature type="domain" description="Glycoside hydrolase family 13 N-terminal" evidence="6">
    <location>
        <begin position="415"/>
        <end position="499"/>
    </location>
</feature>
<keyword evidence="3" id="KW-0378">Hydrolase</keyword>
<keyword evidence="2 5" id="KW-0732">Signal</keyword>
<dbReference type="Pfam" id="PF17967">
    <property type="entry name" value="Pullulanase_N2"/>
    <property type="match status" value="1"/>
</dbReference>
<dbReference type="GO" id="GO:0030246">
    <property type="term" value="F:carbohydrate binding"/>
    <property type="evidence" value="ECO:0007669"/>
    <property type="project" value="InterPro"/>
</dbReference>
<evidence type="ECO:0000259" key="9">
    <source>
        <dbReference type="Pfam" id="PF17967"/>
    </source>
</evidence>
<gene>
    <name evidence="11" type="ORF">ABT56_19910</name>
</gene>
<organism evidence="11 12">
    <name type="scientific">Photobacterium aquae</name>
    <dbReference type="NCBI Taxonomy" id="1195763"/>
    <lineage>
        <taxon>Bacteria</taxon>
        <taxon>Pseudomonadati</taxon>
        <taxon>Pseudomonadota</taxon>
        <taxon>Gammaproteobacteria</taxon>
        <taxon>Vibrionales</taxon>
        <taxon>Vibrionaceae</taxon>
        <taxon>Photobacterium</taxon>
    </lineage>
</organism>
<comment type="similarity">
    <text evidence="1">Belongs to the glycosyl hydrolase 13 family.</text>
</comment>
<dbReference type="InterPro" id="IPR013780">
    <property type="entry name" value="Glyco_hydro_b"/>
</dbReference>
<dbReference type="CDD" id="cd11341">
    <property type="entry name" value="AmyAc_Pullulanase_LD-like"/>
    <property type="match status" value="1"/>
</dbReference>
<keyword evidence="12" id="KW-1185">Reference proteome</keyword>
<dbReference type="PANTHER" id="PTHR43002">
    <property type="entry name" value="GLYCOGEN DEBRANCHING ENZYME"/>
    <property type="match status" value="1"/>
</dbReference>
<evidence type="ECO:0000256" key="2">
    <source>
        <dbReference type="ARBA" id="ARBA00022729"/>
    </source>
</evidence>
<dbReference type="Gene3D" id="2.60.40.1180">
    <property type="entry name" value="Golgi alpha-mannosidase II"/>
    <property type="match status" value="1"/>
</dbReference>
<feature type="domain" description="Pullulanase carbohydrate-binding module 41" evidence="7">
    <location>
        <begin position="170"/>
        <end position="258"/>
    </location>
</feature>
<name>A0A0J1JMM3_9GAMM</name>
<dbReference type="InterPro" id="IPR040671">
    <property type="entry name" value="Pullulanase_N2"/>
</dbReference>
<reference evidence="11 12" key="1">
    <citation type="submission" date="2015-05" db="EMBL/GenBank/DDBJ databases">
        <title>Photobacterium galathea sp. nov.</title>
        <authorList>
            <person name="Machado H."/>
            <person name="Gram L."/>
        </authorList>
    </citation>
    <scope>NUCLEOTIDE SEQUENCE [LARGE SCALE GENOMIC DNA]</scope>
    <source>
        <strain evidence="11 12">CGMCC 1.12159</strain>
    </source>
</reference>
<dbReference type="Gene3D" id="2.60.40.1130">
    <property type="entry name" value="Rab geranylgeranyltransferase alpha-subunit, insert domain"/>
    <property type="match status" value="1"/>
</dbReference>
<dbReference type="STRING" id="1195763.ABT56_19910"/>
<dbReference type="InterPro" id="IPR014756">
    <property type="entry name" value="Ig_E-set"/>
</dbReference>
<dbReference type="SUPFAM" id="SSF81296">
    <property type="entry name" value="E set domains"/>
    <property type="match status" value="2"/>
</dbReference>
<dbReference type="SUPFAM" id="SSF49452">
    <property type="entry name" value="Starch-binding domain-like"/>
    <property type="match status" value="2"/>
</dbReference>
<feature type="domain" description="Pullulanase N2" evidence="9">
    <location>
        <begin position="289"/>
        <end position="400"/>
    </location>
</feature>
<dbReference type="NCBIfam" id="TIGR02103">
    <property type="entry name" value="pullul_strch"/>
    <property type="match status" value="1"/>
</dbReference>
<dbReference type="PATRIC" id="fig|1195763.3.peg.4260"/>
<dbReference type="SUPFAM" id="SSF51445">
    <property type="entry name" value="(Trans)glycosidases"/>
    <property type="match status" value="1"/>
</dbReference>
<dbReference type="InterPro" id="IPR011839">
    <property type="entry name" value="Pullul_strch"/>
</dbReference>
<dbReference type="InterPro" id="IPR013783">
    <property type="entry name" value="Ig-like_fold"/>
</dbReference>
<feature type="domain" description="Alpha-1,6-glucosidases pullulanase-type C-terminal" evidence="8">
    <location>
        <begin position="1024"/>
        <end position="1180"/>
    </location>
</feature>
<evidence type="ECO:0000259" key="6">
    <source>
        <dbReference type="Pfam" id="PF02922"/>
    </source>
</evidence>
<evidence type="ECO:0000256" key="1">
    <source>
        <dbReference type="ARBA" id="ARBA00008061"/>
    </source>
</evidence>
<dbReference type="InterPro" id="IPR013784">
    <property type="entry name" value="Carb-bd-like_fold"/>
</dbReference>
<dbReference type="Gene3D" id="2.60.40.1110">
    <property type="match status" value="2"/>
</dbReference>
<dbReference type="GO" id="GO:0051060">
    <property type="term" value="F:pullulanase activity"/>
    <property type="evidence" value="ECO:0007669"/>
    <property type="project" value="InterPro"/>
</dbReference>
<evidence type="ECO:0000259" key="8">
    <source>
        <dbReference type="Pfam" id="PF11852"/>
    </source>
</evidence>
<feature type="domain" description="Pullulanase carbohydrate-binding module 41" evidence="7">
    <location>
        <begin position="50"/>
        <end position="158"/>
    </location>
</feature>
<dbReference type="PROSITE" id="PS51257">
    <property type="entry name" value="PROKAR_LIPOPROTEIN"/>
    <property type="match status" value="1"/>
</dbReference>
<dbReference type="InterPro" id="IPR005323">
    <property type="entry name" value="CBM41_pullulanase"/>
</dbReference>